<sequence length="604" mass="65800">DTVDSEEEEEPLLRQLVLEPLLQLCAAFRRQDWELARSMLEGLRLPALGYGEKYLAYHSLVTKIMKRLADGDASQVMCQLLAYRLPSPRQAEETRCSCSPQGPLILAVARRIPAAAVKGRSYALGRVFCGCASRCQRVRCTESDGMGTKGMGSATIEQLAMPLSCFAEPLEMVPAGNLVLVTGPDHLIFKSGTLLDESLPSNSGLAMAPQLRPLVRVSVRPKHAEDLPKLVAALRQLSASDPAARCRAEEWGEHVISGLGELHLSTCIRELAAELAEEVELVYDKPEYVTSRRGLGDCSYGVEYKETVRAAGATSEILAPSFRCSAEALSLEEELCQELDEGGPLVRARARQRALMLADRYNWALEDSQNLWACGPADGCGTNIFVRGDSDLREAAAGAAMVGACRWASAEGAICEEPLRGIRFNLGFTSSPGQGSNQDPGNATVTPSFRWARDCSALARRVLLASALDMAAEPGLQEPWSLAEVMLPAMAPEKVAHLWGLLCGVRGLVFEADCDPDEEGRREQKWCFELPTLELVALEPRLNEVLGSSVVIKDCFLRWVTLPGSFLGEDSKSSYLKSVVLGLRRWRQLNPAIPGQEDILASTL</sequence>
<evidence type="ECO:0000259" key="6">
    <source>
        <dbReference type="Pfam" id="PF14492"/>
    </source>
</evidence>
<dbReference type="OrthoDB" id="433321at2759"/>
<dbReference type="Proteomes" id="UP000601435">
    <property type="component" value="Unassembled WGS sequence"/>
</dbReference>
<evidence type="ECO:0000256" key="3">
    <source>
        <dbReference type="ARBA" id="ARBA00022768"/>
    </source>
</evidence>
<dbReference type="GO" id="GO:0005525">
    <property type="term" value="F:GTP binding"/>
    <property type="evidence" value="ECO:0007669"/>
    <property type="project" value="UniProtKB-KW"/>
</dbReference>
<keyword evidence="4" id="KW-0648">Protein biosynthesis</keyword>
<comment type="caution">
    <text evidence="7">The sequence shown here is derived from an EMBL/GenBank/DDBJ whole genome shotgun (WGS) entry which is preliminary data.</text>
</comment>
<dbReference type="Pfam" id="PF14492">
    <property type="entry name" value="EFG_III"/>
    <property type="match status" value="1"/>
</dbReference>
<dbReference type="GO" id="GO:0005829">
    <property type="term" value="C:cytosol"/>
    <property type="evidence" value="ECO:0007669"/>
    <property type="project" value="TreeGrafter"/>
</dbReference>
<dbReference type="InterPro" id="IPR014721">
    <property type="entry name" value="Ribsml_uS5_D2-typ_fold_subgr"/>
</dbReference>
<dbReference type="Gene3D" id="3.30.230.10">
    <property type="match status" value="1"/>
</dbReference>
<feature type="non-terminal residue" evidence="7">
    <location>
        <position position="604"/>
    </location>
</feature>
<dbReference type="SUPFAM" id="SSF54980">
    <property type="entry name" value="EF-G C-terminal domain-like"/>
    <property type="match status" value="1"/>
</dbReference>
<dbReference type="EMBL" id="CAJNJA010010265">
    <property type="protein sequence ID" value="CAE7255597.1"/>
    <property type="molecule type" value="Genomic_DNA"/>
</dbReference>
<dbReference type="Gene3D" id="2.40.30.10">
    <property type="entry name" value="Translation factors"/>
    <property type="match status" value="1"/>
</dbReference>
<keyword evidence="5" id="KW-0342">GTP-binding</keyword>
<accession>A0A812M2L8</accession>
<dbReference type="InterPro" id="IPR020568">
    <property type="entry name" value="Ribosomal_Su5_D2-typ_SF"/>
</dbReference>
<protein>
    <submittedName>
        <fullName evidence="7">EEF2 protein</fullName>
    </submittedName>
</protein>
<dbReference type="PANTHER" id="PTHR42908:SF10">
    <property type="entry name" value="EUKARYOTIC TRANSLATION ELONGATION FACTOR 2"/>
    <property type="match status" value="1"/>
</dbReference>
<keyword evidence="3" id="KW-0251">Elongation factor</keyword>
<reference evidence="7" key="1">
    <citation type="submission" date="2021-02" db="EMBL/GenBank/DDBJ databases">
        <authorList>
            <person name="Dougan E. K."/>
            <person name="Rhodes N."/>
            <person name="Thang M."/>
            <person name="Chan C."/>
        </authorList>
    </citation>
    <scope>NUCLEOTIDE SEQUENCE</scope>
</reference>
<proteinExistence type="predicted"/>
<feature type="domain" description="Elongation Factor G" evidence="6">
    <location>
        <begin position="213"/>
        <end position="280"/>
    </location>
</feature>
<dbReference type="InterPro" id="IPR009000">
    <property type="entry name" value="Transl_B-barrel_sf"/>
</dbReference>
<dbReference type="GO" id="GO:0043022">
    <property type="term" value="F:ribosome binding"/>
    <property type="evidence" value="ECO:0007669"/>
    <property type="project" value="TreeGrafter"/>
</dbReference>
<evidence type="ECO:0000256" key="1">
    <source>
        <dbReference type="ARBA" id="ARBA00022490"/>
    </source>
</evidence>
<evidence type="ECO:0000256" key="4">
    <source>
        <dbReference type="ARBA" id="ARBA00022917"/>
    </source>
</evidence>
<keyword evidence="2" id="KW-0547">Nucleotide-binding</keyword>
<dbReference type="SUPFAM" id="SSF50447">
    <property type="entry name" value="Translation proteins"/>
    <property type="match status" value="1"/>
</dbReference>
<dbReference type="InterPro" id="IPR035647">
    <property type="entry name" value="EFG_III/V"/>
</dbReference>
<evidence type="ECO:0000256" key="2">
    <source>
        <dbReference type="ARBA" id="ARBA00022741"/>
    </source>
</evidence>
<gene>
    <name evidence="7" type="primary">EEF2</name>
    <name evidence="7" type="ORF">SNEC2469_LOCUS5567</name>
</gene>
<dbReference type="Gene3D" id="3.30.70.870">
    <property type="entry name" value="Elongation Factor G (Translational Gtpase), domain 3"/>
    <property type="match status" value="1"/>
</dbReference>
<dbReference type="GO" id="GO:0003746">
    <property type="term" value="F:translation elongation factor activity"/>
    <property type="evidence" value="ECO:0007669"/>
    <property type="project" value="UniProtKB-KW"/>
</dbReference>
<dbReference type="InterPro" id="IPR041095">
    <property type="entry name" value="EFG_II"/>
</dbReference>
<keyword evidence="8" id="KW-1185">Reference proteome</keyword>
<name>A0A812M2L8_9DINO</name>
<evidence type="ECO:0000313" key="7">
    <source>
        <dbReference type="EMBL" id="CAE7255597.1"/>
    </source>
</evidence>
<dbReference type="PANTHER" id="PTHR42908">
    <property type="entry name" value="TRANSLATION ELONGATION FACTOR-RELATED"/>
    <property type="match status" value="1"/>
</dbReference>
<keyword evidence="1" id="KW-0963">Cytoplasm</keyword>
<dbReference type="SUPFAM" id="SSF54211">
    <property type="entry name" value="Ribosomal protein S5 domain 2-like"/>
    <property type="match status" value="1"/>
</dbReference>
<evidence type="ECO:0000256" key="5">
    <source>
        <dbReference type="ARBA" id="ARBA00023134"/>
    </source>
</evidence>
<dbReference type="GO" id="GO:1990904">
    <property type="term" value="C:ribonucleoprotein complex"/>
    <property type="evidence" value="ECO:0007669"/>
    <property type="project" value="TreeGrafter"/>
</dbReference>
<dbReference type="AlphaFoldDB" id="A0A812M2L8"/>
<dbReference type="FunFam" id="3.30.70.870:FF:000002">
    <property type="entry name" value="Translation elongation factor 2"/>
    <property type="match status" value="1"/>
</dbReference>
<dbReference type="GO" id="GO:0003924">
    <property type="term" value="F:GTPase activity"/>
    <property type="evidence" value="ECO:0007669"/>
    <property type="project" value="TreeGrafter"/>
</dbReference>
<organism evidence="7 8">
    <name type="scientific">Symbiodinium necroappetens</name>
    <dbReference type="NCBI Taxonomy" id="1628268"/>
    <lineage>
        <taxon>Eukaryota</taxon>
        <taxon>Sar</taxon>
        <taxon>Alveolata</taxon>
        <taxon>Dinophyceae</taxon>
        <taxon>Suessiales</taxon>
        <taxon>Symbiodiniaceae</taxon>
        <taxon>Symbiodinium</taxon>
    </lineage>
</organism>
<evidence type="ECO:0000313" key="8">
    <source>
        <dbReference type="Proteomes" id="UP000601435"/>
    </source>
</evidence>